<reference evidence="1 2" key="1">
    <citation type="journal article" date="2019" name="Nat. Ecol. Evol.">
        <title>Megaphylogeny resolves global patterns of mushroom evolution.</title>
        <authorList>
            <person name="Varga T."/>
            <person name="Krizsan K."/>
            <person name="Foldi C."/>
            <person name="Dima B."/>
            <person name="Sanchez-Garcia M."/>
            <person name="Sanchez-Ramirez S."/>
            <person name="Szollosi G.J."/>
            <person name="Szarkandi J.G."/>
            <person name="Papp V."/>
            <person name="Albert L."/>
            <person name="Andreopoulos W."/>
            <person name="Angelini C."/>
            <person name="Antonin V."/>
            <person name="Barry K.W."/>
            <person name="Bougher N.L."/>
            <person name="Buchanan P."/>
            <person name="Buyck B."/>
            <person name="Bense V."/>
            <person name="Catcheside P."/>
            <person name="Chovatia M."/>
            <person name="Cooper J."/>
            <person name="Damon W."/>
            <person name="Desjardin D."/>
            <person name="Finy P."/>
            <person name="Geml J."/>
            <person name="Haridas S."/>
            <person name="Hughes K."/>
            <person name="Justo A."/>
            <person name="Karasinski D."/>
            <person name="Kautmanova I."/>
            <person name="Kiss B."/>
            <person name="Kocsube S."/>
            <person name="Kotiranta H."/>
            <person name="LaButti K.M."/>
            <person name="Lechner B.E."/>
            <person name="Liimatainen K."/>
            <person name="Lipzen A."/>
            <person name="Lukacs Z."/>
            <person name="Mihaltcheva S."/>
            <person name="Morgado L.N."/>
            <person name="Niskanen T."/>
            <person name="Noordeloos M.E."/>
            <person name="Ohm R.A."/>
            <person name="Ortiz-Santana B."/>
            <person name="Ovrebo C."/>
            <person name="Racz N."/>
            <person name="Riley R."/>
            <person name="Savchenko A."/>
            <person name="Shiryaev A."/>
            <person name="Soop K."/>
            <person name="Spirin V."/>
            <person name="Szebenyi C."/>
            <person name="Tomsovsky M."/>
            <person name="Tulloss R.E."/>
            <person name="Uehling J."/>
            <person name="Grigoriev I.V."/>
            <person name="Vagvolgyi C."/>
            <person name="Papp T."/>
            <person name="Martin F.M."/>
            <person name="Miettinen O."/>
            <person name="Hibbett D.S."/>
            <person name="Nagy L.G."/>
        </authorList>
    </citation>
    <scope>NUCLEOTIDE SEQUENCE [LARGE SCALE GENOMIC DNA]</scope>
    <source>
        <strain evidence="1 2">NL-1719</strain>
    </source>
</reference>
<gene>
    <name evidence="1" type="ORF">BDN72DRAFT_841878</name>
</gene>
<accession>A0ACD3AS65</accession>
<protein>
    <submittedName>
        <fullName evidence="1">Cytochrome P450</fullName>
    </submittedName>
</protein>
<dbReference type="EMBL" id="ML208353">
    <property type="protein sequence ID" value="TFK68396.1"/>
    <property type="molecule type" value="Genomic_DNA"/>
</dbReference>
<evidence type="ECO:0000313" key="1">
    <source>
        <dbReference type="EMBL" id="TFK68396.1"/>
    </source>
</evidence>
<name>A0ACD3AS65_9AGAR</name>
<sequence>MFEFSSTTWTVVSLFLAYFVKQYISAAFSPIHKIPTIGPSGVITSYWGGLKALKYTKDMVQEGYEKYYGRPFKFPMMARWVVVVSGPQLIDDVRKASEEDLSFEEAINEVQQIKYTLGPELQEDLYHVSTVRTPLTRNLAARFSEVQDEIAAAFSEFVPATDDEWLSVPAYSTIAEAVCRTSNRLFVGLPLCRDPEYRKLNINFTIDVFKAGVLLSQFPKIFRPIAARLFTSVDAKIRHAMDLLGPMLEERFARDQKFGPEDPERPNDIVSWMLDYAKPQYRNVRDFTIRILAINFAAIHTTSTGLTNALYDLAVHPEYVEPMREEILSVIATEGWTKVGMTKLRKLDSFLRESQRLASGALNVTRRAMRDFTFSDGTTVPKGAYVFVASRATHLDEVNYPNPHEFQGFRFSDMREDEGESTKHQTVALGLDWVIFGGGKHACPGRFFAVNEMKAMLAYILLNYDIKLEEGKGRPEPMWFGGNSIPDRKAHVLFRKRKSL</sequence>
<keyword evidence="2" id="KW-1185">Reference proteome</keyword>
<organism evidence="1 2">
    <name type="scientific">Pluteus cervinus</name>
    <dbReference type="NCBI Taxonomy" id="181527"/>
    <lineage>
        <taxon>Eukaryota</taxon>
        <taxon>Fungi</taxon>
        <taxon>Dikarya</taxon>
        <taxon>Basidiomycota</taxon>
        <taxon>Agaricomycotina</taxon>
        <taxon>Agaricomycetes</taxon>
        <taxon>Agaricomycetidae</taxon>
        <taxon>Agaricales</taxon>
        <taxon>Pluteineae</taxon>
        <taxon>Pluteaceae</taxon>
        <taxon>Pluteus</taxon>
    </lineage>
</organism>
<proteinExistence type="predicted"/>
<dbReference type="Proteomes" id="UP000308600">
    <property type="component" value="Unassembled WGS sequence"/>
</dbReference>
<evidence type="ECO:0000313" key="2">
    <source>
        <dbReference type="Proteomes" id="UP000308600"/>
    </source>
</evidence>